<protein>
    <submittedName>
        <fullName evidence="7">PLP-dependent aminotransferase family protein</fullName>
    </submittedName>
</protein>
<organism evidence="7 8">
    <name type="scientific">Flavimaribacter sediminis</name>
    <dbReference type="NCBI Taxonomy" id="2865987"/>
    <lineage>
        <taxon>Bacteria</taxon>
        <taxon>Pseudomonadati</taxon>
        <taxon>Pseudomonadota</taxon>
        <taxon>Alphaproteobacteria</taxon>
        <taxon>Hyphomicrobiales</taxon>
        <taxon>Rhizobiaceae</taxon>
        <taxon>Flavimaribacter</taxon>
    </lineage>
</organism>
<name>A0AAE2ZJ93_9HYPH</name>
<evidence type="ECO:0000256" key="3">
    <source>
        <dbReference type="ARBA" id="ARBA00023015"/>
    </source>
</evidence>
<dbReference type="InterPro" id="IPR051446">
    <property type="entry name" value="HTH_trans_reg/aminotransferase"/>
</dbReference>
<keyword evidence="3" id="KW-0805">Transcription regulation</keyword>
<dbReference type="Pfam" id="PF00155">
    <property type="entry name" value="Aminotran_1_2"/>
    <property type="match status" value="1"/>
</dbReference>
<proteinExistence type="inferred from homology"/>
<dbReference type="GO" id="GO:0008483">
    <property type="term" value="F:transaminase activity"/>
    <property type="evidence" value="ECO:0007669"/>
    <property type="project" value="UniProtKB-KW"/>
</dbReference>
<dbReference type="InterPro" id="IPR004839">
    <property type="entry name" value="Aminotransferase_I/II_large"/>
</dbReference>
<dbReference type="EMBL" id="JAICBX010000002">
    <property type="protein sequence ID" value="MBW8637548.1"/>
    <property type="molecule type" value="Genomic_DNA"/>
</dbReference>
<dbReference type="RefSeq" id="WP_220228246.1">
    <property type="nucleotide sequence ID" value="NZ_JAICBX010000002.1"/>
</dbReference>
<comment type="similarity">
    <text evidence="1">In the C-terminal section; belongs to the class-I pyridoxal-phosphate-dependent aminotransferase family.</text>
</comment>
<evidence type="ECO:0000259" key="6">
    <source>
        <dbReference type="PROSITE" id="PS50949"/>
    </source>
</evidence>
<reference evidence="7" key="1">
    <citation type="submission" date="2021-08" db="EMBL/GenBank/DDBJ databases">
        <title>Hoeflea bacterium WL0058 sp. nov., isolated from the sediment.</title>
        <authorList>
            <person name="Wang L."/>
            <person name="Zhang D."/>
        </authorList>
    </citation>
    <scope>NUCLEOTIDE SEQUENCE</scope>
    <source>
        <strain evidence="7">WL0058</strain>
    </source>
</reference>
<dbReference type="InterPro" id="IPR000524">
    <property type="entry name" value="Tscrpt_reg_HTH_GntR"/>
</dbReference>
<keyword evidence="5" id="KW-0804">Transcription</keyword>
<accession>A0AAE2ZJ93</accession>
<dbReference type="InterPro" id="IPR015421">
    <property type="entry name" value="PyrdxlP-dep_Trfase_major"/>
</dbReference>
<evidence type="ECO:0000313" key="8">
    <source>
        <dbReference type="Proteomes" id="UP001196509"/>
    </source>
</evidence>
<sequence length="455" mass="50315">MTLTDTIVQSFRERIRNSELKQGDKLPSIRKSAQEFGVSKNTVVEAYDRLLAAGMITSRQGYGFTVVDTSRQSPNARLKHVTEAVDVVSLLSAQLEQSFTIRVGDGRPPPSWTEQSEVRRYLNRAQKFGNVDRDGYGSAMGLPELRERLALDITRREVAVDPDQILLTFGANHALDLIIRHYLAPGDTAFVDEPGYYPLFAKLKLAQVNIVGIKRQPSGPDIEDLEAKTRRYKPRLFFTQSTGHNPTGGFTNLPTAHALLNIAAKNKFLVVEDEPFSDLPGIQGTGLMPLDQLENIIYVGTFSKTLSASLRCGFIAARSDIVSDLAELKMLTTVNSSGHIEHLVHGLIAEGHYSRHLKRLSQRIARTTEKVMANLDRLGLTTFSPPGGGYYLYLNLPDHALDIDLAKAGAREDILIAPGSVFCADTDHGSSGIRINIARADSARFYDFLKRHLLS</sequence>
<dbReference type="Gene3D" id="3.40.640.10">
    <property type="entry name" value="Type I PLP-dependent aspartate aminotransferase-like (Major domain)"/>
    <property type="match status" value="1"/>
</dbReference>
<keyword evidence="7" id="KW-0032">Aminotransferase</keyword>
<dbReference type="Gene3D" id="1.10.10.10">
    <property type="entry name" value="Winged helix-like DNA-binding domain superfamily/Winged helix DNA-binding domain"/>
    <property type="match status" value="1"/>
</dbReference>
<dbReference type="InterPro" id="IPR015424">
    <property type="entry name" value="PyrdxlP-dep_Trfase"/>
</dbReference>
<evidence type="ECO:0000256" key="4">
    <source>
        <dbReference type="ARBA" id="ARBA00023125"/>
    </source>
</evidence>
<evidence type="ECO:0000313" key="7">
    <source>
        <dbReference type="EMBL" id="MBW8637548.1"/>
    </source>
</evidence>
<dbReference type="SUPFAM" id="SSF46785">
    <property type="entry name" value="Winged helix' DNA-binding domain"/>
    <property type="match status" value="1"/>
</dbReference>
<dbReference type="CDD" id="cd07377">
    <property type="entry name" value="WHTH_GntR"/>
    <property type="match status" value="1"/>
</dbReference>
<keyword evidence="4" id="KW-0238">DNA-binding</keyword>
<dbReference type="PANTHER" id="PTHR46577:SF2">
    <property type="entry name" value="TRANSCRIPTIONAL REGULATORY PROTEIN"/>
    <property type="match status" value="1"/>
</dbReference>
<dbReference type="SMART" id="SM00345">
    <property type="entry name" value="HTH_GNTR"/>
    <property type="match status" value="1"/>
</dbReference>
<dbReference type="InterPro" id="IPR036390">
    <property type="entry name" value="WH_DNA-bd_sf"/>
</dbReference>
<gene>
    <name evidence="7" type="ORF">K1W69_10140</name>
</gene>
<feature type="domain" description="HTH gntR-type" evidence="6">
    <location>
        <begin position="1"/>
        <end position="69"/>
    </location>
</feature>
<dbReference type="GO" id="GO:0003677">
    <property type="term" value="F:DNA binding"/>
    <property type="evidence" value="ECO:0007669"/>
    <property type="project" value="UniProtKB-KW"/>
</dbReference>
<dbReference type="GO" id="GO:0003700">
    <property type="term" value="F:DNA-binding transcription factor activity"/>
    <property type="evidence" value="ECO:0007669"/>
    <property type="project" value="InterPro"/>
</dbReference>
<dbReference type="PROSITE" id="PS50949">
    <property type="entry name" value="HTH_GNTR"/>
    <property type="match status" value="1"/>
</dbReference>
<evidence type="ECO:0000256" key="1">
    <source>
        <dbReference type="ARBA" id="ARBA00005384"/>
    </source>
</evidence>
<keyword evidence="8" id="KW-1185">Reference proteome</keyword>
<evidence type="ECO:0000256" key="5">
    <source>
        <dbReference type="ARBA" id="ARBA00023163"/>
    </source>
</evidence>
<dbReference type="GO" id="GO:0030170">
    <property type="term" value="F:pyridoxal phosphate binding"/>
    <property type="evidence" value="ECO:0007669"/>
    <property type="project" value="InterPro"/>
</dbReference>
<comment type="caution">
    <text evidence="7">The sequence shown here is derived from an EMBL/GenBank/DDBJ whole genome shotgun (WGS) entry which is preliminary data.</text>
</comment>
<keyword evidence="7" id="KW-0808">Transferase</keyword>
<dbReference type="InterPro" id="IPR036388">
    <property type="entry name" value="WH-like_DNA-bd_sf"/>
</dbReference>
<dbReference type="AlphaFoldDB" id="A0AAE2ZJ93"/>
<keyword evidence="2" id="KW-0663">Pyridoxal phosphate</keyword>
<evidence type="ECO:0000256" key="2">
    <source>
        <dbReference type="ARBA" id="ARBA00022898"/>
    </source>
</evidence>
<dbReference type="Proteomes" id="UP001196509">
    <property type="component" value="Unassembled WGS sequence"/>
</dbReference>
<dbReference type="PANTHER" id="PTHR46577">
    <property type="entry name" value="HTH-TYPE TRANSCRIPTIONAL REGULATORY PROTEIN GABR"/>
    <property type="match status" value="1"/>
</dbReference>
<dbReference type="Pfam" id="PF00392">
    <property type="entry name" value="GntR"/>
    <property type="match status" value="1"/>
</dbReference>
<dbReference type="SUPFAM" id="SSF53383">
    <property type="entry name" value="PLP-dependent transferases"/>
    <property type="match status" value="1"/>
</dbReference>
<dbReference type="CDD" id="cd00609">
    <property type="entry name" value="AAT_like"/>
    <property type="match status" value="1"/>
</dbReference>